<evidence type="ECO:0000256" key="1">
    <source>
        <dbReference type="SAM" id="MobiDB-lite"/>
    </source>
</evidence>
<feature type="compositionally biased region" description="Acidic residues" evidence="1">
    <location>
        <begin position="154"/>
        <end position="163"/>
    </location>
</feature>
<protein>
    <submittedName>
        <fullName evidence="2">Uncharacterized protein</fullName>
    </submittedName>
</protein>
<dbReference type="STRING" id="1182544.W9VQJ0"/>
<organism evidence="2 3">
    <name type="scientific">Cladophialophora yegresii CBS 114405</name>
    <dbReference type="NCBI Taxonomy" id="1182544"/>
    <lineage>
        <taxon>Eukaryota</taxon>
        <taxon>Fungi</taxon>
        <taxon>Dikarya</taxon>
        <taxon>Ascomycota</taxon>
        <taxon>Pezizomycotina</taxon>
        <taxon>Eurotiomycetes</taxon>
        <taxon>Chaetothyriomycetidae</taxon>
        <taxon>Chaetothyriales</taxon>
        <taxon>Herpotrichiellaceae</taxon>
        <taxon>Cladophialophora</taxon>
    </lineage>
</organism>
<feature type="compositionally biased region" description="Low complexity" evidence="1">
    <location>
        <begin position="106"/>
        <end position="129"/>
    </location>
</feature>
<name>W9VQJ0_9EURO</name>
<feature type="compositionally biased region" description="Low complexity" evidence="1">
    <location>
        <begin position="175"/>
        <end position="215"/>
    </location>
</feature>
<reference evidence="2 3" key="1">
    <citation type="submission" date="2013-03" db="EMBL/GenBank/DDBJ databases">
        <title>The Genome Sequence of Cladophialophora yegresii CBS 114405.</title>
        <authorList>
            <consortium name="The Broad Institute Genomics Platform"/>
            <person name="Cuomo C."/>
            <person name="de Hoog S."/>
            <person name="Gorbushina A."/>
            <person name="Walker B."/>
            <person name="Young S.K."/>
            <person name="Zeng Q."/>
            <person name="Gargeya S."/>
            <person name="Fitzgerald M."/>
            <person name="Haas B."/>
            <person name="Abouelleil A."/>
            <person name="Allen A.W."/>
            <person name="Alvarado L."/>
            <person name="Arachchi H.M."/>
            <person name="Berlin A.M."/>
            <person name="Chapman S.B."/>
            <person name="Gainer-Dewar J."/>
            <person name="Goldberg J."/>
            <person name="Griggs A."/>
            <person name="Gujja S."/>
            <person name="Hansen M."/>
            <person name="Howarth C."/>
            <person name="Imamovic A."/>
            <person name="Ireland A."/>
            <person name="Larimer J."/>
            <person name="McCowan C."/>
            <person name="Murphy C."/>
            <person name="Pearson M."/>
            <person name="Poon T.W."/>
            <person name="Priest M."/>
            <person name="Roberts A."/>
            <person name="Saif S."/>
            <person name="Shea T."/>
            <person name="Sisk P."/>
            <person name="Sykes S."/>
            <person name="Wortman J."/>
            <person name="Nusbaum C."/>
            <person name="Birren B."/>
        </authorList>
    </citation>
    <scope>NUCLEOTIDE SEQUENCE [LARGE SCALE GENOMIC DNA]</scope>
    <source>
        <strain evidence="2 3">CBS 114405</strain>
    </source>
</reference>
<dbReference type="EMBL" id="AMGW01000007">
    <property type="protein sequence ID" value="EXJ54386.1"/>
    <property type="molecule type" value="Genomic_DNA"/>
</dbReference>
<dbReference type="VEuPathDB" id="FungiDB:A1O7_09725"/>
<accession>W9VQJ0</accession>
<dbReference type="Proteomes" id="UP000019473">
    <property type="component" value="Unassembled WGS sequence"/>
</dbReference>
<dbReference type="RefSeq" id="XP_007761901.1">
    <property type="nucleotide sequence ID" value="XM_007763711.1"/>
</dbReference>
<dbReference type="HOGENOM" id="CLU_1133484_0_0_1"/>
<gene>
    <name evidence="2" type="ORF">A1O7_09725</name>
</gene>
<keyword evidence="3" id="KW-1185">Reference proteome</keyword>
<proteinExistence type="predicted"/>
<evidence type="ECO:0000313" key="3">
    <source>
        <dbReference type="Proteomes" id="UP000019473"/>
    </source>
</evidence>
<feature type="region of interest" description="Disordered" evidence="1">
    <location>
        <begin position="45"/>
        <end position="216"/>
    </location>
</feature>
<sequence length="245" mass="25119">MTLGSRRPAGTSARLREVAVPAPVHGPLGPLSNLKVTAKIRAKVKARAPLAAQVEDPTAAPRGQRHVQSLSASSPTFVEPDQHRLASEAATNISSSSSGGGRGRSHTTSSALTTASSSSSIPTITVTETRINFPAQEDPRQSASSVESERIEAEAEAEAEVEESGTRLSFGASTGGRLRASASSVSLSGSTRTRTSQQLTGPTSAPVSSASSSGVDLHRDPRLITVSSHVPPVSHSHGTFSAIAA</sequence>
<dbReference type="GeneID" id="19184286"/>
<feature type="compositionally biased region" description="Polar residues" evidence="1">
    <location>
        <begin position="66"/>
        <end position="76"/>
    </location>
</feature>
<dbReference type="AlphaFoldDB" id="W9VQJ0"/>
<evidence type="ECO:0000313" key="2">
    <source>
        <dbReference type="EMBL" id="EXJ54386.1"/>
    </source>
</evidence>
<comment type="caution">
    <text evidence="2">The sequence shown here is derived from an EMBL/GenBank/DDBJ whole genome shotgun (WGS) entry which is preliminary data.</text>
</comment>